<organism evidence="2 3">
    <name type="scientific">Lepraria finkii</name>
    <dbReference type="NCBI Taxonomy" id="1340010"/>
    <lineage>
        <taxon>Eukaryota</taxon>
        <taxon>Fungi</taxon>
        <taxon>Dikarya</taxon>
        <taxon>Ascomycota</taxon>
        <taxon>Pezizomycotina</taxon>
        <taxon>Lecanoromycetes</taxon>
        <taxon>OSLEUM clade</taxon>
        <taxon>Lecanoromycetidae</taxon>
        <taxon>Lecanorales</taxon>
        <taxon>Lecanorineae</taxon>
        <taxon>Stereocaulaceae</taxon>
        <taxon>Lepraria</taxon>
    </lineage>
</organism>
<feature type="region of interest" description="Disordered" evidence="1">
    <location>
        <begin position="1"/>
        <end position="25"/>
    </location>
</feature>
<evidence type="ECO:0000313" key="2">
    <source>
        <dbReference type="EMBL" id="KAL2059477.1"/>
    </source>
</evidence>
<accession>A0ABR4BPY3</accession>
<dbReference type="Proteomes" id="UP001590951">
    <property type="component" value="Unassembled WGS sequence"/>
</dbReference>
<comment type="caution">
    <text evidence="2">The sequence shown here is derived from an EMBL/GenBank/DDBJ whole genome shotgun (WGS) entry which is preliminary data.</text>
</comment>
<feature type="compositionally biased region" description="Basic and acidic residues" evidence="1">
    <location>
        <begin position="285"/>
        <end position="296"/>
    </location>
</feature>
<reference evidence="2 3" key="1">
    <citation type="submission" date="2024-09" db="EMBL/GenBank/DDBJ databases">
        <title>Rethinking Asexuality: The Enigmatic Case of Functional Sexual Genes in Lepraria (Stereocaulaceae).</title>
        <authorList>
            <person name="Doellman M."/>
            <person name="Sun Y."/>
            <person name="Barcenas-Pena A."/>
            <person name="Lumbsch H.T."/>
            <person name="Grewe F."/>
        </authorList>
    </citation>
    <scope>NUCLEOTIDE SEQUENCE [LARGE SCALE GENOMIC DNA]</scope>
    <source>
        <strain evidence="2 3">Grewe 0041</strain>
    </source>
</reference>
<feature type="region of interest" description="Disordered" evidence="1">
    <location>
        <begin position="285"/>
        <end position="327"/>
    </location>
</feature>
<keyword evidence="3" id="KW-1185">Reference proteome</keyword>
<proteinExistence type="predicted"/>
<gene>
    <name evidence="2" type="ORF">ABVK25_000770</name>
</gene>
<sequence>MQSSQATPSERSETASPDHYTPMDQEGNTMYQVFEGRMPKTTFNHEAMEGTISTIRKNIEVALILDGDAFHNRKVRATRVIFEPLEAVKKDFEQYFNDIEQYAAPAKYFEAQTVPAIKRIDMDRNNGTLRSEKYARQVRKTLKGNIPINNYYVTHFDDLNSWLGQPLADLRDLTELLVLIVKEGNGPDPVVGITNPTNEPVSDEVTTATALGSSPIGHGHDKTGTSAAHSQDKAKNESSSGKAPDNDVKSKTTATHGHPTIQKKSKVANDKGDNVFGFGRALDTKFDLGGDDKEAATSKSNKSGLSYGDGKKTSSKPVNKGTNPIAANSHPLVRKYIFPPLTNPENEDPAAEETDYITATNLAKVKADRAKNPEAPETPYEKELRMRADPATPKWKKQLADKNRIYSLFVHPREKAVYSKALNLACAAIKKGEFCAKTIQQSQELAEEMKGLYEAYEYAIEEAENKIMDE</sequence>
<name>A0ABR4BPY3_9LECA</name>
<feature type="compositionally biased region" description="Polar residues" evidence="1">
    <location>
        <begin position="315"/>
        <end position="326"/>
    </location>
</feature>
<feature type="compositionally biased region" description="Polar residues" evidence="1">
    <location>
        <begin position="194"/>
        <end position="212"/>
    </location>
</feature>
<evidence type="ECO:0000313" key="3">
    <source>
        <dbReference type="Proteomes" id="UP001590951"/>
    </source>
</evidence>
<dbReference type="EMBL" id="JBHFEH010000001">
    <property type="protein sequence ID" value="KAL2059477.1"/>
    <property type="molecule type" value="Genomic_DNA"/>
</dbReference>
<feature type="region of interest" description="Disordered" evidence="1">
    <location>
        <begin position="187"/>
        <end position="270"/>
    </location>
</feature>
<evidence type="ECO:0000256" key="1">
    <source>
        <dbReference type="SAM" id="MobiDB-lite"/>
    </source>
</evidence>
<protein>
    <submittedName>
        <fullName evidence="2">Uncharacterized protein</fullName>
    </submittedName>
</protein>